<name>A0ABW3S545_9BACL</name>
<gene>
    <name evidence="1" type="ORF">ACFQ3W_25875</name>
</gene>
<accession>A0ABW3S545</accession>
<evidence type="ECO:0000313" key="2">
    <source>
        <dbReference type="Proteomes" id="UP001597262"/>
    </source>
</evidence>
<dbReference type="InterPro" id="IPR013321">
    <property type="entry name" value="Arc_rbn_hlx_hlx"/>
</dbReference>
<evidence type="ECO:0000313" key="1">
    <source>
        <dbReference type="EMBL" id="MFD1179708.1"/>
    </source>
</evidence>
<protein>
    <submittedName>
        <fullName evidence="1">Uncharacterized protein</fullName>
    </submittedName>
</protein>
<organism evidence="1 2">
    <name type="scientific">Paenibacillus puldeungensis</name>
    <dbReference type="NCBI Taxonomy" id="696536"/>
    <lineage>
        <taxon>Bacteria</taxon>
        <taxon>Bacillati</taxon>
        <taxon>Bacillota</taxon>
        <taxon>Bacilli</taxon>
        <taxon>Bacillales</taxon>
        <taxon>Paenibacillaceae</taxon>
        <taxon>Paenibacillus</taxon>
    </lineage>
</organism>
<dbReference type="Proteomes" id="UP001597262">
    <property type="component" value="Unassembled WGS sequence"/>
</dbReference>
<dbReference type="RefSeq" id="WP_379322130.1">
    <property type="nucleotide sequence ID" value="NZ_JBHTLM010000040.1"/>
</dbReference>
<comment type="caution">
    <text evidence="1">The sequence shown here is derived from an EMBL/GenBank/DDBJ whole genome shotgun (WGS) entry which is preliminary data.</text>
</comment>
<proteinExistence type="predicted"/>
<sequence length="91" mass="10451">MSNKREAIKGLLDKKPTVNTNIQSTVNTVLQKTGNTALQDTEKLDLQRKKKVTYEFDFELYKKLKVYAANSDKHMVEVVEAAVRKYLSETN</sequence>
<reference evidence="2" key="1">
    <citation type="journal article" date="2019" name="Int. J. Syst. Evol. Microbiol.">
        <title>The Global Catalogue of Microorganisms (GCM) 10K type strain sequencing project: providing services to taxonomists for standard genome sequencing and annotation.</title>
        <authorList>
            <consortium name="The Broad Institute Genomics Platform"/>
            <consortium name="The Broad Institute Genome Sequencing Center for Infectious Disease"/>
            <person name="Wu L."/>
            <person name="Ma J."/>
        </authorList>
    </citation>
    <scope>NUCLEOTIDE SEQUENCE [LARGE SCALE GENOMIC DNA]</scope>
    <source>
        <strain evidence="2">CCUG 59189</strain>
    </source>
</reference>
<dbReference type="EMBL" id="JBHTLM010000040">
    <property type="protein sequence ID" value="MFD1179708.1"/>
    <property type="molecule type" value="Genomic_DNA"/>
</dbReference>
<dbReference type="SUPFAM" id="SSF47598">
    <property type="entry name" value="Ribbon-helix-helix"/>
    <property type="match status" value="1"/>
</dbReference>
<keyword evidence="2" id="KW-1185">Reference proteome</keyword>
<dbReference type="InterPro" id="IPR010985">
    <property type="entry name" value="Ribbon_hlx_hlx"/>
</dbReference>
<dbReference type="Gene3D" id="1.10.1220.10">
    <property type="entry name" value="Met repressor-like"/>
    <property type="match status" value="1"/>
</dbReference>